<dbReference type="Proteomes" id="UP000789375">
    <property type="component" value="Unassembled WGS sequence"/>
</dbReference>
<dbReference type="EMBL" id="CAJVPP010006763">
    <property type="protein sequence ID" value="CAG8681509.1"/>
    <property type="molecule type" value="Genomic_DNA"/>
</dbReference>
<protein>
    <submittedName>
        <fullName evidence="1">36_t:CDS:1</fullName>
    </submittedName>
</protein>
<sequence length="66" mass="7813">MKFKDLMNDEKFNEIQQLAECKIQPSGDYESLLNFAIENKYQFGKLKNNDNIPLYKTDEKEGEFSE</sequence>
<name>A0A9N9EQR4_FUNMO</name>
<gene>
    <name evidence="1" type="ORF">FMOSSE_LOCUS12915</name>
</gene>
<keyword evidence="2" id="KW-1185">Reference proteome</keyword>
<organism evidence="1 2">
    <name type="scientific">Funneliformis mosseae</name>
    <name type="common">Endomycorrhizal fungus</name>
    <name type="synonym">Glomus mosseae</name>
    <dbReference type="NCBI Taxonomy" id="27381"/>
    <lineage>
        <taxon>Eukaryota</taxon>
        <taxon>Fungi</taxon>
        <taxon>Fungi incertae sedis</taxon>
        <taxon>Mucoromycota</taxon>
        <taxon>Glomeromycotina</taxon>
        <taxon>Glomeromycetes</taxon>
        <taxon>Glomerales</taxon>
        <taxon>Glomeraceae</taxon>
        <taxon>Funneliformis</taxon>
    </lineage>
</organism>
<accession>A0A9N9EQR4</accession>
<proteinExistence type="predicted"/>
<reference evidence="1" key="1">
    <citation type="submission" date="2021-06" db="EMBL/GenBank/DDBJ databases">
        <authorList>
            <person name="Kallberg Y."/>
            <person name="Tangrot J."/>
            <person name="Rosling A."/>
        </authorList>
    </citation>
    <scope>NUCLEOTIDE SEQUENCE</scope>
    <source>
        <strain evidence="1">87-6 pot B 2015</strain>
    </source>
</reference>
<dbReference type="AlphaFoldDB" id="A0A9N9EQR4"/>
<evidence type="ECO:0000313" key="1">
    <source>
        <dbReference type="EMBL" id="CAG8681509.1"/>
    </source>
</evidence>
<evidence type="ECO:0000313" key="2">
    <source>
        <dbReference type="Proteomes" id="UP000789375"/>
    </source>
</evidence>
<comment type="caution">
    <text evidence="1">The sequence shown here is derived from an EMBL/GenBank/DDBJ whole genome shotgun (WGS) entry which is preliminary data.</text>
</comment>